<evidence type="ECO:0000313" key="4">
    <source>
        <dbReference type="EMBL" id="SFF05835.1"/>
    </source>
</evidence>
<evidence type="ECO:0000256" key="2">
    <source>
        <dbReference type="SAM" id="SignalP"/>
    </source>
</evidence>
<evidence type="ECO:0000259" key="3">
    <source>
        <dbReference type="Pfam" id="PF25023"/>
    </source>
</evidence>
<keyword evidence="2" id="KW-0732">Signal</keyword>
<dbReference type="NCBIfam" id="TIGR01643">
    <property type="entry name" value="YD_repeat_2x"/>
    <property type="match status" value="1"/>
</dbReference>
<protein>
    <submittedName>
        <fullName evidence="4">YD repeat-containing protein</fullName>
    </submittedName>
</protein>
<reference evidence="5" key="1">
    <citation type="submission" date="2016-10" db="EMBL/GenBank/DDBJ databases">
        <authorList>
            <person name="Varghese N."/>
            <person name="Submissions S."/>
        </authorList>
    </citation>
    <scope>NUCLEOTIDE SEQUENCE [LARGE SCALE GENOMIC DNA]</scope>
    <source>
        <strain evidence="5">UNC178MFTsu3.1</strain>
    </source>
</reference>
<organism evidence="4 5">
    <name type="scientific">Dyella marensis</name>
    <dbReference type="NCBI Taxonomy" id="500610"/>
    <lineage>
        <taxon>Bacteria</taxon>
        <taxon>Pseudomonadati</taxon>
        <taxon>Pseudomonadota</taxon>
        <taxon>Gammaproteobacteria</taxon>
        <taxon>Lysobacterales</taxon>
        <taxon>Rhodanobacteraceae</taxon>
        <taxon>Dyella</taxon>
    </lineage>
</organism>
<feature type="chain" id="PRO_5011773091" evidence="2">
    <location>
        <begin position="22"/>
        <end position="535"/>
    </location>
</feature>
<feature type="domain" description="Teneurin-like YD-shell" evidence="3">
    <location>
        <begin position="352"/>
        <end position="459"/>
    </location>
</feature>
<accession>A0A1I2FKM0</accession>
<dbReference type="RefSeq" id="WP_081805005.1">
    <property type="nucleotide sequence ID" value="NZ_FONH01000006.1"/>
</dbReference>
<dbReference type="Gene3D" id="2.180.10.10">
    <property type="entry name" value="RHS repeat-associated core"/>
    <property type="match status" value="1"/>
</dbReference>
<evidence type="ECO:0000256" key="1">
    <source>
        <dbReference type="ARBA" id="ARBA00022737"/>
    </source>
</evidence>
<keyword evidence="1" id="KW-0677">Repeat</keyword>
<dbReference type="InterPro" id="IPR006530">
    <property type="entry name" value="YD"/>
</dbReference>
<gene>
    <name evidence="4" type="ORF">SAMN02799615_02340</name>
</gene>
<name>A0A1I2FKM0_9GAMM</name>
<dbReference type="Pfam" id="PF25023">
    <property type="entry name" value="TEN_YD-shell"/>
    <property type="match status" value="1"/>
</dbReference>
<dbReference type="STRING" id="500610.SAMN02799615_02340"/>
<dbReference type="InterPro" id="IPR056823">
    <property type="entry name" value="TEN-like_YD-shell"/>
</dbReference>
<dbReference type="EMBL" id="FONH01000006">
    <property type="protein sequence ID" value="SFF05835.1"/>
    <property type="molecule type" value="Genomic_DNA"/>
</dbReference>
<dbReference type="AlphaFoldDB" id="A0A1I2FKM0"/>
<sequence length="535" mass="57369">MKYGITVALLLLLSLLGSVSAQDWNAVHLGNNVIDPDNRVMWSEGAAMTYDFGAVYSGYPYGRDKCSPTGWQTMSAPNTAYNPAAHRYQRQMVAYSDCHMLGAFIVASYLVYSCDNAAKWSYLKDYNTWDCARGYYVAVPEDPAGNGECTCDQGRQATAHPIEIGTGNMSESATDFVSGDGRLRFDRYYNSNPLNPDRRASGWWNAYSARHITSLDAGRKSSRSAIHYAASSGVYASAEQACVLGVADLANDRGANAANPAYAGVTGSYVDGRCQLSNGGSVPVLNTGTADLFVGIILDASVGATVFRPDGNYYQFSCRQGVCTSFGQSKITLVTSSAGYTLTAENGDVESYDFNGNLQKIVSRDGYMQTLTYNTSSNTDVATIQSVTDSSGRTLAFAYNVFGSLSQLTLPDGTAVQYGYEADGRLTSVTYADGSSIGYKYENTAFPQAMTAWVDESGGTYATWAYDNTTGMATASALAGNVDTSTLSYSGNTTTLTDNLGTARTYTFQGVARGSRLLSVSGAHLQRLHRSEHDL</sequence>
<feature type="signal peptide" evidence="2">
    <location>
        <begin position="1"/>
        <end position="21"/>
    </location>
</feature>
<keyword evidence="5" id="KW-1185">Reference proteome</keyword>
<proteinExistence type="predicted"/>
<evidence type="ECO:0000313" key="5">
    <source>
        <dbReference type="Proteomes" id="UP000199477"/>
    </source>
</evidence>
<dbReference type="Proteomes" id="UP000199477">
    <property type="component" value="Unassembled WGS sequence"/>
</dbReference>